<dbReference type="PANTHER" id="PTHR30514">
    <property type="entry name" value="GLUCOKINASE"/>
    <property type="match status" value="1"/>
</dbReference>
<feature type="compositionally biased region" description="Polar residues" evidence="4">
    <location>
        <begin position="431"/>
        <end position="441"/>
    </location>
</feature>
<sequence length="441" mass="47476">MKPQARCVCGLKRWSSGRYPRPWRRLPKCGAACSIAHSQPTIATPLPRLRRLSPVGRPDHHWPLFRRPVPRISRYAASGEVSCGAELQILTQEHLPCLQNASLCSSTTGSLAGPPVDPSASAQASTQARRRAPLPSLLSQIRDSVSQLRRSERRVADVVLTDPRAVLQMAIRQVAARAQVSEPTVMRFAQQLGYSGYRAFSYALAAEIGRQAPSMRTDISADDDVASLAHKICSSSIAALDQLRAETDWEAVDTAVEAMADARQFEFYGVGASGLVAADAQQKFFRLGRPAVAYSDPHQQVMSASVADAHTALVLFSFTGQSPEIIEAAQVARTNHAIRIGVTRVGSPLAALCDHVVPVPEMEDTFLYTPMSSRLVQLVLVDILVSALALRAGPELGERLSRIKSALGRVKSVRGDAASGIPMSPEHQPGPIQTSTGGKNS</sequence>
<dbReference type="Gene3D" id="1.10.10.10">
    <property type="entry name" value="Winged helix-like DNA-binding domain superfamily/Winged helix DNA-binding domain"/>
    <property type="match status" value="1"/>
</dbReference>
<dbReference type="EMBL" id="NRRE01000027">
    <property type="protein sequence ID" value="MBK1698322.1"/>
    <property type="molecule type" value="Genomic_DNA"/>
</dbReference>
<keyword evidence="1" id="KW-0805">Transcription regulation</keyword>
<evidence type="ECO:0000313" key="8">
    <source>
        <dbReference type="Proteomes" id="UP000778970"/>
    </source>
</evidence>
<dbReference type="InterPro" id="IPR046348">
    <property type="entry name" value="SIS_dom_sf"/>
</dbReference>
<feature type="domain" description="HTH rpiR-type" evidence="5">
    <location>
        <begin position="135"/>
        <end position="211"/>
    </location>
</feature>
<comment type="caution">
    <text evidence="7">The sequence shown here is derived from an EMBL/GenBank/DDBJ whole genome shotgun (WGS) entry which is preliminary data.</text>
</comment>
<dbReference type="InterPro" id="IPR036388">
    <property type="entry name" value="WH-like_DNA-bd_sf"/>
</dbReference>
<accession>A0A934V0K2</accession>
<reference evidence="7" key="1">
    <citation type="submission" date="2017-08" db="EMBL/GenBank/DDBJ databases">
        <authorList>
            <person name="Imhoff J.F."/>
            <person name="Rahn T."/>
            <person name="Kuenzel S."/>
            <person name="Neulinger S.C."/>
        </authorList>
    </citation>
    <scope>NUCLEOTIDE SEQUENCE</scope>
    <source>
        <strain evidence="7">DSM 9154</strain>
    </source>
</reference>
<dbReference type="InterPro" id="IPR000281">
    <property type="entry name" value="HTH_RpiR"/>
</dbReference>
<evidence type="ECO:0000256" key="4">
    <source>
        <dbReference type="SAM" id="MobiDB-lite"/>
    </source>
</evidence>
<dbReference type="CDD" id="cd05013">
    <property type="entry name" value="SIS_RpiR"/>
    <property type="match status" value="1"/>
</dbReference>
<dbReference type="GO" id="GO:0097367">
    <property type="term" value="F:carbohydrate derivative binding"/>
    <property type="evidence" value="ECO:0007669"/>
    <property type="project" value="InterPro"/>
</dbReference>
<dbReference type="GO" id="GO:0003700">
    <property type="term" value="F:DNA-binding transcription factor activity"/>
    <property type="evidence" value="ECO:0007669"/>
    <property type="project" value="InterPro"/>
</dbReference>
<feature type="region of interest" description="Disordered" evidence="4">
    <location>
        <begin position="109"/>
        <end position="133"/>
    </location>
</feature>
<evidence type="ECO:0000259" key="6">
    <source>
        <dbReference type="PROSITE" id="PS51464"/>
    </source>
</evidence>
<dbReference type="InterPro" id="IPR035472">
    <property type="entry name" value="RpiR-like_SIS"/>
</dbReference>
<dbReference type="SUPFAM" id="SSF46689">
    <property type="entry name" value="Homeodomain-like"/>
    <property type="match status" value="1"/>
</dbReference>
<dbReference type="Pfam" id="PF01418">
    <property type="entry name" value="HTH_6"/>
    <property type="match status" value="1"/>
</dbReference>
<gene>
    <name evidence="7" type="ORF">CKO21_13825</name>
</gene>
<keyword evidence="8" id="KW-1185">Reference proteome</keyword>
<keyword evidence="3" id="KW-0804">Transcription</keyword>
<reference evidence="7" key="2">
    <citation type="journal article" date="2020" name="Microorganisms">
        <title>Osmotic Adaptation and Compatible Solute Biosynthesis of Phototrophic Bacteria as Revealed from Genome Analyses.</title>
        <authorList>
            <person name="Imhoff J.F."/>
            <person name="Rahn T."/>
            <person name="Kunzel S."/>
            <person name="Keller A."/>
            <person name="Neulinger S.C."/>
        </authorList>
    </citation>
    <scope>NUCLEOTIDE SEQUENCE</scope>
    <source>
        <strain evidence="7">DSM 9154</strain>
    </source>
</reference>
<dbReference type="PANTHER" id="PTHR30514:SF1">
    <property type="entry name" value="HTH-TYPE TRANSCRIPTIONAL REGULATOR HEXR-RELATED"/>
    <property type="match status" value="1"/>
</dbReference>
<keyword evidence="2" id="KW-0238">DNA-binding</keyword>
<proteinExistence type="predicted"/>
<evidence type="ECO:0000259" key="5">
    <source>
        <dbReference type="PROSITE" id="PS51071"/>
    </source>
</evidence>
<organism evidence="7 8">
    <name type="scientific">Rhodovibrio salinarum</name>
    <dbReference type="NCBI Taxonomy" id="1087"/>
    <lineage>
        <taxon>Bacteria</taxon>
        <taxon>Pseudomonadati</taxon>
        <taxon>Pseudomonadota</taxon>
        <taxon>Alphaproteobacteria</taxon>
        <taxon>Rhodospirillales</taxon>
        <taxon>Rhodovibrionaceae</taxon>
        <taxon>Rhodovibrio</taxon>
    </lineage>
</organism>
<evidence type="ECO:0000313" key="7">
    <source>
        <dbReference type="EMBL" id="MBK1698322.1"/>
    </source>
</evidence>
<dbReference type="InterPro" id="IPR001347">
    <property type="entry name" value="SIS_dom"/>
</dbReference>
<feature type="domain" description="SIS" evidence="6">
    <location>
        <begin position="255"/>
        <end position="394"/>
    </location>
</feature>
<protein>
    <submittedName>
        <fullName evidence="7">MurR/RpiR family transcriptional regulator</fullName>
    </submittedName>
</protein>
<evidence type="ECO:0000256" key="3">
    <source>
        <dbReference type="ARBA" id="ARBA00023163"/>
    </source>
</evidence>
<dbReference type="InterPro" id="IPR047640">
    <property type="entry name" value="RpiR-like"/>
</dbReference>
<name>A0A934V0K2_9PROT</name>
<feature type="region of interest" description="Disordered" evidence="4">
    <location>
        <begin position="416"/>
        <end position="441"/>
    </location>
</feature>
<dbReference type="Pfam" id="PF01380">
    <property type="entry name" value="SIS"/>
    <property type="match status" value="1"/>
</dbReference>
<dbReference type="Proteomes" id="UP000778970">
    <property type="component" value="Unassembled WGS sequence"/>
</dbReference>
<dbReference type="GO" id="GO:1901135">
    <property type="term" value="P:carbohydrate derivative metabolic process"/>
    <property type="evidence" value="ECO:0007669"/>
    <property type="project" value="InterPro"/>
</dbReference>
<dbReference type="AlphaFoldDB" id="A0A934V0K2"/>
<dbReference type="GO" id="GO:0003677">
    <property type="term" value="F:DNA binding"/>
    <property type="evidence" value="ECO:0007669"/>
    <property type="project" value="UniProtKB-KW"/>
</dbReference>
<evidence type="ECO:0000256" key="1">
    <source>
        <dbReference type="ARBA" id="ARBA00023015"/>
    </source>
</evidence>
<dbReference type="InterPro" id="IPR009057">
    <property type="entry name" value="Homeodomain-like_sf"/>
</dbReference>
<dbReference type="PROSITE" id="PS51071">
    <property type="entry name" value="HTH_RPIR"/>
    <property type="match status" value="1"/>
</dbReference>
<dbReference type="SUPFAM" id="SSF53697">
    <property type="entry name" value="SIS domain"/>
    <property type="match status" value="1"/>
</dbReference>
<evidence type="ECO:0000256" key="2">
    <source>
        <dbReference type="ARBA" id="ARBA00023125"/>
    </source>
</evidence>
<dbReference type="PROSITE" id="PS51464">
    <property type="entry name" value="SIS"/>
    <property type="match status" value="1"/>
</dbReference>
<dbReference type="Gene3D" id="3.40.50.10490">
    <property type="entry name" value="Glucose-6-phosphate isomerase like protein, domain 1"/>
    <property type="match status" value="1"/>
</dbReference>